<evidence type="ECO:0000256" key="8">
    <source>
        <dbReference type="ARBA" id="ARBA00023136"/>
    </source>
</evidence>
<dbReference type="Pfam" id="PF03083">
    <property type="entry name" value="MtN3_slv"/>
    <property type="match status" value="2"/>
</dbReference>
<evidence type="ECO:0000256" key="9">
    <source>
        <dbReference type="RuleBase" id="RU910715"/>
    </source>
</evidence>
<dbReference type="InterPro" id="IPR004316">
    <property type="entry name" value="SWEET_rpt"/>
</dbReference>
<feature type="transmembrane region" description="Helical" evidence="9">
    <location>
        <begin position="187"/>
        <end position="208"/>
    </location>
</feature>
<keyword evidence="8 9" id="KW-0472">Membrane</keyword>
<evidence type="ECO:0000313" key="12">
    <source>
        <dbReference type="Proteomes" id="UP000321393"/>
    </source>
</evidence>
<protein>
    <recommendedName>
        <fullName evidence="9">Bidirectional sugar transporter SWEET</fullName>
    </recommendedName>
</protein>
<dbReference type="Proteomes" id="UP000321947">
    <property type="component" value="Unassembled WGS sequence"/>
</dbReference>
<feature type="transmembrane region" description="Helical" evidence="9">
    <location>
        <begin position="65"/>
        <end position="87"/>
    </location>
</feature>
<dbReference type="PANTHER" id="PTHR10791">
    <property type="entry name" value="RAG1-ACTIVATING PROTEIN 1"/>
    <property type="match status" value="1"/>
</dbReference>
<dbReference type="Proteomes" id="UP000321393">
    <property type="component" value="Unassembled WGS sequence"/>
</dbReference>
<dbReference type="GO" id="GO:0051260">
    <property type="term" value="P:protein homooligomerization"/>
    <property type="evidence" value="ECO:0007669"/>
    <property type="project" value="UniProtKB-ARBA"/>
</dbReference>
<evidence type="ECO:0000256" key="4">
    <source>
        <dbReference type="ARBA" id="ARBA00022597"/>
    </source>
</evidence>
<keyword evidence="3 9" id="KW-0813">Transport</keyword>
<evidence type="ECO:0000256" key="1">
    <source>
        <dbReference type="ARBA" id="ARBA00004127"/>
    </source>
</evidence>
<evidence type="ECO:0000256" key="5">
    <source>
        <dbReference type="ARBA" id="ARBA00022692"/>
    </source>
</evidence>
<comment type="caution">
    <text evidence="9">Lacks conserved residue(s) required for the propagation of feature annotation.</text>
</comment>
<dbReference type="AlphaFoldDB" id="A0A5D3CWA5"/>
<dbReference type="EMBL" id="SSTD01008340">
    <property type="protein sequence ID" value="TYK16187.1"/>
    <property type="molecule type" value="Genomic_DNA"/>
</dbReference>
<dbReference type="GO" id="GO:0012505">
    <property type="term" value="C:endomembrane system"/>
    <property type="evidence" value="ECO:0007669"/>
    <property type="project" value="UniProtKB-SubCell"/>
</dbReference>
<feature type="transmembrane region" description="Helical" evidence="9">
    <location>
        <begin position="99"/>
        <end position="120"/>
    </location>
</feature>
<dbReference type="SMR" id="A0A5D3CWA5"/>
<dbReference type="InterPro" id="IPR047664">
    <property type="entry name" value="SWEET"/>
</dbReference>
<evidence type="ECO:0000313" key="13">
    <source>
        <dbReference type="Proteomes" id="UP000321947"/>
    </source>
</evidence>
<comment type="caution">
    <text evidence="11">The sequence shown here is derived from an EMBL/GenBank/DDBJ whole genome shotgun (WGS) entry which is preliminary data.</text>
</comment>
<comment type="similarity">
    <text evidence="2 9">Belongs to the SWEET sugar transporter family.</text>
</comment>
<dbReference type="FunFam" id="1.20.1280.290:FF:000002">
    <property type="entry name" value="Bidirectional sugar transporter SWEET"/>
    <property type="match status" value="1"/>
</dbReference>
<dbReference type="FunFam" id="1.20.1280.290:FF:000001">
    <property type="entry name" value="Bidirectional sugar transporter SWEET"/>
    <property type="match status" value="1"/>
</dbReference>
<keyword evidence="7 9" id="KW-1133">Transmembrane helix</keyword>
<organism evidence="11 13">
    <name type="scientific">Cucumis melo var. makuwa</name>
    <name type="common">Oriental melon</name>
    <dbReference type="NCBI Taxonomy" id="1194695"/>
    <lineage>
        <taxon>Eukaryota</taxon>
        <taxon>Viridiplantae</taxon>
        <taxon>Streptophyta</taxon>
        <taxon>Embryophyta</taxon>
        <taxon>Tracheophyta</taxon>
        <taxon>Spermatophyta</taxon>
        <taxon>Magnoliopsida</taxon>
        <taxon>eudicotyledons</taxon>
        <taxon>Gunneridae</taxon>
        <taxon>Pentapetalae</taxon>
        <taxon>rosids</taxon>
        <taxon>fabids</taxon>
        <taxon>Cucurbitales</taxon>
        <taxon>Cucurbitaceae</taxon>
        <taxon>Benincaseae</taxon>
        <taxon>Cucumis</taxon>
    </lineage>
</organism>
<evidence type="ECO:0000256" key="2">
    <source>
        <dbReference type="ARBA" id="ARBA00007809"/>
    </source>
</evidence>
<name>A0A5D3CWA5_CUCMM</name>
<dbReference type="OrthoDB" id="409725at2759"/>
<gene>
    <name evidence="11" type="ORF">E5676_scaffold209G001150</name>
    <name evidence="10" type="ORF">E6C27_scaffold171G007610</name>
</gene>
<reference evidence="12 13" key="1">
    <citation type="submission" date="2019-08" db="EMBL/GenBank/DDBJ databases">
        <title>Draft genome sequences of two oriental melons (Cucumis melo L. var makuwa).</title>
        <authorList>
            <person name="Kwon S.-Y."/>
        </authorList>
    </citation>
    <scope>NUCLEOTIDE SEQUENCE [LARGE SCALE GENOMIC DNA]</scope>
    <source>
        <strain evidence="13">cv. Chang Bougi</strain>
        <strain evidence="12">cv. SW 3</strain>
        <tissue evidence="11">Leaf</tissue>
    </source>
</reference>
<feature type="transmembrane region" description="Helical" evidence="9">
    <location>
        <begin position="126"/>
        <end position="147"/>
    </location>
</feature>
<dbReference type="GO" id="GO:0016020">
    <property type="term" value="C:membrane"/>
    <property type="evidence" value="ECO:0007669"/>
    <property type="project" value="InterPro"/>
</dbReference>
<keyword evidence="5 9" id="KW-0812">Transmembrane</keyword>
<evidence type="ECO:0000256" key="6">
    <source>
        <dbReference type="ARBA" id="ARBA00022737"/>
    </source>
</evidence>
<proteinExistence type="inferred from homology"/>
<accession>A0A5D3CWA5</accession>
<evidence type="ECO:0000313" key="11">
    <source>
        <dbReference type="EMBL" id="TYK16187.1"/>
    </source>
</evidence>
<keyword evidence="4 9" id="KW-0762">Sugar transport</keyword>
<comment type="subcellular location">
    <subcellularLocation>
        <location evidence="1">Endomembrane system</location>
        <topology evidence="1">Multi-pass membrane protein</topology>
    </subcellularLocation>
</comment>
<dbReference type="GO" id="GO:0051119">
    <property type="term" value="F:sugar transmembrane transporter activity"/>
    <property type="evidence" value="ECO:0007669"/>
    <property type="project" value="InterPro"/>
</dbReference>
<keyword evidence="6" id="KW-0677">Repeat</keyword>
<evidence type="ECO:0000313" key="10">
    <source>
        <dbReference type="EMBL" id="KAA0049507.1"/>
    </source>
</evidence>
<comment type="function">
    <text evidence="9">Mediates both low-affinity uptake and efflux of sugar across the membrane.</text>
</comment>
<feature type="transmembrane region" description="Helical" evidence="9">
    <location>
        <begin position="6"/>
        <end position="27"/>
    </location>
</feature>
<dbReference type="EMBL" id="SSTE01012362">
    <property type="protein sequence ID" value="KAA0049507.1"/>
    <property type="molecule type" value="Genomic_DNA"/>
</dbReference>
<dbReference type="Gene3D" id="1.20.1280.290">
    <property type="match status" value="2"/>
</dbReference>
<dbReference type="STRING" id="1194695.A0A5D3CWA5"/>
<feature type="transmembrane region" description="Helical" evidence="9">
    <location>
        <begin position="159"/>
        <end position="181"/>
    </location>
</feature>
<evidence type="ECO:0000256" key="7">
    <source>
        <dbReference type="ARBA" id="ARBA00022989"/>
    </source>
</evidence>
<sequence length="247" mass="27474">MAELSFFVGVIGNIISLLMFLSPAGTFRRIIRNKSTEEFESFPYVCTWLNSSLWTYYGIIKPGAYLVATINSFGVVVQSFFLGVFLIYAPSVMKAKTGILVGILDIGMLTAAIVVSELVLEGEKRIEALGFVCAGLNIMMYASPLSIMKTVIKSKSVEYMPFMLSLFFFFNGGIWTFYAFLVHDWFLAVPNGMGLLLGLTQLLLYAIYRNARKPLLPLNTSIITSQQQQLDSQTQPLISSSHPQPQS</sequence>
<dbReference type="PANTHER" id="PTHR10791:SF120">
    <property type="entry name" value="BIDIRECTIONAL SUGAR TRANSPORTER SWEET17"/>
    <property type="match status" value="1"/>
</dbReference>
<evidence type="ECO:0000256" key="3">
    <source>
        <dbReference type="ARBA" id="ARBA00022448"/>
    </source>
</evidence>